<feature type="transmembrane region" description="Helical" evidence="1">
    <location>
        <begin position="12"/>
        <end position="30"/>
    </location>
</feature>
<evidence type="ECO:0000313" key="2">
    <source>
        <dbReference type="EMBL" id="MFD1677468.1"/>
    </source>
</evidence>
<feature type="transmembrane region" description="Helical" evidence="1">
    <location>
        <begin position="89"/>
        <end position="108"/>
    </location>
</feature>
<dbReference type="EMBL" id="JBHUCX010000092">
    <property type="protein sequence ID" value="MFD1677468.1"/>
    <property type="molecule type" value="Genomic_DNA"/>
</dbReference>
<dbReference type="RefSeq" id="WP_377945359.1">
    <property type="nucleotide sequence ID" value="NZ_JBHUCX010000092.1"/>
</dbReference>
<organism evidence="2 3">
    <name type="scientific">Alicyclobacillus fodiniaquatilis</name>
    <dbReference type="NCBI Taxonomy" id="1661150"/>
    <lineage>
        <taxon>Bacteria</taxon>
        <taxon>Bacillati</taxon>
        <taxon>Bacillota</taxon>
        <taxon>Bacilli</taxon>
        <taxon>Bacillales</taxon>
        <taxon>Alicyclobacillaceae</taxon>
        <taxon>Alicyclobacillus</taxon>
    </lineage>
</organism>
<evidence type="ECO:0000313" key="3">
    <source>
        <dbReference type="Proteomes" id="UP001597079"/>
    </source>
</evidence>
<proteinExistence type="predicted"/>
<comment type="caution">
    <text evidence="2">The sequence shown here is derived from an EMBL/GenBank/DDBJ whole genome shotgun (WGS) entry which is preliminary data.</text>
</comment>
<sequence length="118" mass="13248">MHKFRVPSYQMYGVLYLLILAIIFTILLSGKVTHQGMVLGLVSIVMGLLLIYRSIRSSQMTLLINAALFIVLEVMACIVVGVGSDPTELWFASFYSLFSLFLLLDILVQRIRSLGFKS</sequence>
<keyword evidence="3" id="KW-1185">Reference proteome</keyword>
<feature type="transmembrane region" description="Helical" evidence="1">
    <location>
        <begin position="62"/>
        <end position="83"/>
    </location>
</feature>
<dbReference type="Proteomes" id="UP001597079">
    <property type="component" value="Unassembled WGS sequence"/>
</dbReference>
<keyword evidence="1" id="KW-1133">Transmembrane helix</keyword>
<keyword evidence="1" id="KW-0812">Transmembrane</keyword>
<protein>
    <submittedName>
        <fullName evidence="2">Uncharacterized protein</fullName>
    </submittedName>
</protein>
<feature type="transmembrane region" description="Helical" evidence="1">
    <location>
        <begin position="36"/>
        <end position="55"/>
    </location>
</feature>
<evidence type="ECO:0000256" key="1">
    <source>
        <dbReference type="SAM" id="Phobius"/>
    </source>
</evidence>
<reference evidence="3" key="1">
    <citation type="journal article" date="2019" name="Int. J. Syst. Evol. Microbiol.">
        <title>The Global Catalogue of Microorganisms (GCM) 10K type strain sequencing project: providing services to taxonomists for standard genome sequencing and annotation.</title>
        <authorList>
            <consortium name="The Broad Institute Genomics Platform"/>
            <consortium name="The Broad Institute Genome Sequencing Center for Infectious Disease"/>
            <person name="Wu L."/>
            <person name="Ma J."/>
        </authorList>
    </citation>
    <scope>NUCLEOTIDE SEQUENCE [LARGE SCALE GENOMIC DNA]</scope>
    <source>
        <strain evidence="3">CGMCC 1.12286</strain>
    </source>
</reference>
<name>A0ABW4JQN7_9BACL</name>
<keyword evidence="1" id="KW-0472">Membrane</keyword>
<gene>
    <name evidence="2" type="ORF">ACFSB2_22665</name>
</gene>
<accession>A0ABW4JQN7</accession>